<accession>A0A197JCX8</accession>
<reference evidence="1 2" key="1">
    <citation type="submission" date="2016-05" db="EMBL/GenBank/DDBJ databases">
        <title>Genome sequencing reveals origins of a unique bacterial endosymbiosis in the earliest lineages of terrestrial Fungi.</title>
        <authorList>
            <consortium name="DOE Joint Genome Institute"/>
            <person name="Uehling J."/>
            <person name="Gryganskyi A."/>
            <person name="Hameed K."/>
            <person name="Tschaplinski T."/>
            <person name="Misztal P."/>
            <person name="Wu S."/>
            <person name="Desiro A."/>
            <person name="Vande Pol N."/>
            <person name="Du Z.-Y."/>
            <person name="Zienkiewicz A."/>
            <person name="Zienkiewicz K."/>
            <person name="Morin E."/>
            <person name="Tisserant E."/>
            <person name="Splivallo R."/>
            <person name="Hainaut M."/>
            <person name="Henrissat B."/>
            <person name="Ohm R."/>
            <person name="Kuo A."/>
            <person name="Yan J."/>
            <person name="Lipzen A."/>
            <person name="Nolan M."/>
            <person name="Labutti K."/>
            <person name="Barry K."/>
            <person name="Goldstein A."/>
            <person name="Labbe J."/>
            <person name="Schadt C."/>
            <person name="Tuskan G."/>
            <person name="Grigoriev I."/>
            <person name="Martin F."/>
            <person name="Vilgalys R."/>
            <person name="Bonito G."/>
        </authorList>
    </citation>
    <scope>NUCLEOTIDE SEQUENCE [LARGE SCALE GENOMIC DNA]</scope>
    <source>
        <strain evidence="1 2">AG-77</strain>
    </source>
</reference>
<evidence type="ECO:0000313" key="1">
    <source>
        <dbReference type="EMBL" id="OAQ22982.1"/>
    </source>
</evidence>
<protein>
    <submittedName>
        <fullName evidence="1">Uncharacterized protein</fullName>
    </submittedName>
</protein>
<dbReference type="Proteomes" id="UP000078512">
    <property type="component" value="Unassembled WGS sequence"/>
</dbReference>
<gene>
    <name evidence="1" type="ORF">K457DRAFT_143079</name>
</gene>
<dbReference type="EMBL" id="KV442134">
    <property type="protein sequence ID" value="OAQ22982.1"/>
    <property type="molecule type" value="Genomic_DNA"/>
</dbReference>
<dbReference type="InterPro" id="IPR032675">
    <property type="entry name" value="LRR_dom_sf"/>
</dbReference>
<dbReference type="STRING" id="1314771.A0A197JCX8"/>
<keyword evidence="2" id="KW-1185">Reference proteome</keyword>
<proteinExistence type="predicted"/>
<name>A0A197JCX8_9FUNG</name>
<dbReference type="SUPFAM" id="SSF52047">
    <property type="entry name" value="RNI-like"/>
    <property type="match status" value="1"/>
</dbReference>
<dbReference type="AlphaFoldDB" id="A0A197JCX8"/>
<sequence>MRAPAPSTNPMKQQKPLDIPEIRTNVGWYLDLSDVYSCTLVCRDWARTFIPLLWHTVDFSLKPQIPLCVLKKHARHIRRLEYLELSEKGGDTVRLLCVSSGIRHLRHLSIAFCESEQVNIHGFDLLRRNRASLMFLKIIRKPFEPEFDIVPVQYCIPPDVLVHPTSSRLTDLSLHNISLTREGFAYILRSSPCLKKLDLTTSNILAGGYIDTVDARGPGRDLLTDQDSEDDYYLGEEGAETIVVDGAVIRWRPFRHHGLVELAATLQEIFEPDPNVPSPSLLQHFPRLQELYLSELELISSIKPSVVRSEIKACCPDLCTVGFSSSPSPAVEELVTYAFENLAAVHLERHNYTVGVFHGLLHHHSTLTSIMTYADPGTSFDSRQPEPIDDFFKDQGRVIQLLFQILPLKTVCFHEHEMKIEWMEEKPWRGTLEELSVRIEGLDTEQKIEKALSPWVECWNKYRDALRQAEGAPLNLLLEGSKGDFPGTAEESIPAEPGVKLEPVDEKHMTAQFNDNQGGRYILAPKAPSPLDFFVNDGSLEARVTRFLLQQPNLRNIWLGSGYWSH</sequence>
<dbReference type="OrthoDB" id="2345834at2759"/>
<dbReference type="InterPro" id="IPR036047">
    <property type="entry name" value="F-box-like_dom_sf"/>
</dbReference>
<organism evidence="1 2">
    <name type="scientific">Linnemannia elongata AG-77</name>
    <dbReference type="NCBI Taxonomy" id="1314771"/>
    <lineage>
        <taxon>Eukaryota</taxon>
        <taxon>Fungi</taxon>
        <taxon>Fungi incertae sedis</taxon>
        <taxon>Mucoromycota</taxon>
        <taxon>Mortierellomycotina</taxon>
        <taxon>Mortierellomycetes</taxon>
        <taxon>Mortierellales</taxon>
        <taxon>Mortierellaceae</taxon>
        <taxon>Linnemannia</taxon>
    </lineage>
</organism>
<dbReference type="Gene3D" id="3.80.10.10">
    <property type="entry name" value="Ribonuclease Inhibitor"/>
    <property type="match status" value="1"/>
</dbReference>
<dbReference type="SUPFAM" id="SSF81383">
    <property type="entry name" value="F-box domain"/>
    <property type="match status" value="1"/>
</dbReference>
<evidence type="ECO:0000313" key="2">
    <source>
        <dbReference type="Proteomes" id="UP000078512"/>
    </source>
</evidence>